<feature type="region of interest" description="Disordered" evidence="1">
    <location>
        <begin position="226"/>
        <end position="248"/>
    </location>
</feature>
<protein>
    <recommendedName>
        <fullName evidence="2">CCHC-type domain-containing protein</fullName>
    </recommendedName>
</protein>
<dbReference type="EMBL" id="ML978237">
    <property type="protein sequence ID" value="KAF2026758.1"/>
    <property type="molecule type" value="Genomic_DNA"/>
</dbReference>
<evidence type="ECO:0000256" key="1">
    <source>
        <dbReference type="SAM" id="MobiDB-lite"/>
    </source>
</evidence>
<accession>A0A9P4H1R3</accession>
<dbReference type="Proteomes" id="UP000799777">
    <property type="component" value="Unassembled WGS sequence"/>
</dbReference>
<dbReference type="GO" id="GO:0003676">
    <property type="term" value="F:nucleic acid binding"/>
    <property type="evidence" value="ECO:0007669"/>
    <property type="project" value="InterPro"/>
</dbReference>
<feature type="region of interest" description="Disordered" evidence="1">
    <location>
        <begin position="1"/>
        <end position="23"/>
    </location>
</feature>
<evidence type="ECO:0000313" key="3">
    <source>
        <dbReference type="EMBL" id="KAF2026758.1"/>
    </source>
</evidence>
<dbReference type="AlphaFoldDB" id="A0A9P4H1R3"/>
<comment type="caution">
    <text evidence="3">The sequence shown here is derived from an EMBL/GenBank/DDBJ whole genome shotgun (WGS) entry which is preliminary data.</text>
</comment>
<feature type="domain" description="CCHC-type" evidence="2">
    <location>
        <begin position="98"/>
        <end position="114"/>
    </location>
</feature>
<name>A0A9P4H1R3_9PLEO</name>
<proteinExistence type="predicted"/>
<reference evidence="3" key="1">
    <citation type="journal article" date="2020" name="Stud. Mycol.">
        <title>101 Dothideomycetes genomes: a test case for predicting lifestyles and emergence of pathogens.</title>
        <authorList>
            <person name="Haridas S."/>
            <person name="Albert R."/>
            <person name="Binder M."/>
            <person name="Bloem J."/>
            <person name="Labutti K."/>
            <person name="Salamov A."/>
            <person name="Andreopoulos B."/>
            <person name="Baker S."/>
            <person name="Barry K."/>
            <person name="Bills G."/>
            <person name="Bluhm B."/>
            <person name="Cannon C."/>
            <person name="Castanera R."/>
            <person name="Culley D."/>
            <person name="Daum C."/>
            <person name="Ezra D."/>
            <person name="Gonzalez J."/>
            <person name="Henrissat B."/>
            <person name="Kuo A."/>
            <person name="Liang C."/>
            <person name="Lipzen A."/>
            <person name="Lutzoni F."/>
            <person name="Magnuson J."/>
            <person name="Mondo S."/>
            <person name="Nolan M."/>
            <person name="Ohm R."/>
            <person name="Pangilinan J."/>
            <person name="Park H.-J."/>
            <person name="Ramirez L."/>
            <person name="Alfaro M."/>
            <person name="Sun H."/>
            <person name="Tritt A."/>
            <person name="Yoshinaga Y."/>
            <person name="Zwiers L.-H."/>
            <person name="Turgeon B."/>
            <person name="Goodwin S."/>
            <person name="Spatafora J."/>
            <person name="Crous P."/>
            <person name="Grigoriev I."/>
        </authorList>
    </citation>
    <scope>NUCLEOTIDE SEQUENCE</scope>
    <source>
        <strain evidence="3">CBS 110217</strain>
    </source>
</reference>
<feature type="compositionally biased region" description="Low complexity" evidence="1">
    <location>
        <begin position="226"/>
        <end position="236"/>
    </location>
</feature>
<feature type="compositionally biased region" description="Polar residues" evidence="1">
    <location>
        <begin position="237"/>
        <end position="248"/>
    </location>
</feature>
<evidence type="ECO:0000313" key="4">
    <source>
        <dbReference type="Proteomes" id="UP000799777"/>
    </source>
</evidence>
<organism evidence="3 4">
    <name type="scientific">Setomelanomma holmii</name>
    <dbReference type="NCBI Taxonomy" id="210430"/>
    <lineage>
        <taxon>Eukaryota</taxon>
        <taxon>Fungi</taxon>
        <taxon>Dikarya</taxon>
        <taxon>Ascomycota</taxon>
        <taxon>Pezizomycotina</taxon>
        <taxon>Dothideomycetes</taxon>
        <taxon>Pleosporomycetidae</taxon>
        <taxon>Pleosporales</taxon>
        <taxon>Pleosporineae</taxon>
        <taxon>Phaeosphaeriaceae</taxon>
        <taxon>Setomelanomma</taxon>
    </lineage>
</organism>
<dbReference type="SMART" id="SM00343">
    <property type="entry name" value="ZnF_C2HC"/>
    <property type="match status" value="2"/>
</dbReference>
<dbReference type="GO" id="GO:0008270">
    <property type="term" value="F:zinc ion binding"/>
    <property type="evidence" value="ECO:0007669"/>
    <property type="project" value="InterPro"/>
</dbReference>
<dbReference type="InterPro" id="IPR001878">
    <property type="entry name" value="Znf_CCHC"/>
</dbReference>
<evidence type="ECO:0000259" key="2">
    <source>
        <dbReference type="SMART" id="SM00343"/>
    </source>
</evidence>
<sequence>MSTGVERSASASQPASAGDSTAMQPSMPALAYKVTTPAPRLNVAEVTTERKSLRELVRAALGLEKAAPEPRVPVGSNTCRHCRVTGDHFSDECMAPLRCDNCHDTGHISAKCVSVCPACNGNGRIRILDGAYPEPTMRASEALASALETTLQKWSDRLEARGETLAEALSLSDKRRAKLAQAAKRVENGLHKMAMAIAMLRQAMADFKAAIDLLDEVGASLQFHSAPSAPNAPAVSTDISASSPAPAE</sequence>
<feature type="domain" description="CCHC-type" evidence="2">
    <location>
        <begin position="78"/>
        <end position="95"/>
    </location>
</feature>
<gene>
    <name evidence="3" type="ORF">EK21DRAFT_115489</name>
</gene>
<keyword evidence="4" id="KW-1185">Reference proteome</keyword>